<keyword evidence="1" id="KW-0479">Metal-binding</keyword>
<dbReference type="Pfam" id="PF22600">
    <property type="entry name" value="MTPAP-like_central"/>
    <property type="match status" value="1"/>
</dbReference>
<dbReference type="Gene3D" id="3.30.460.10">
    <property type="entry name" value="Beta Polymerase, domain 2"/>
    <property type="match status" value="1"/>
</dbReference>
<dbReference type="PANTHER" id="PTHR23092">
    <property type="entry name" value="POLY(A) RNA POLYMERASE"/>
    <property type="match status" value="1"/>
</dbReference>
<evidence type="ECO:0000256" key="1">
    <source>
        <dbReference type="ARBA" id="ARBA00022723"/>
    </source>
</evidence>
<dbReference type="EMBL" id="CAJZBQ010000034">
    <property type="protein sequence ID" value="CAG9323550.1"/>
    <property type="molecule type" value="Genomic_DNA"/>
</dbReference>
<dbReference type="PANTHER" id="PTHR23092:SF15">
    <property type="entry name" value="INACTIVE NON-CANONICAL POLY(A) RNA POLYMERASE PROTEIN TRF4-2-RELATED"/>
    <property type="match status" value="1"/>
</dbReference>
<dbReference type="InterPro" id="IPR054708">
    <property type="entry name" value="MTPAP-like_central"/>
</dbReference>
<gene>
    <name evidence="6" type="ORF">BSTOLATCC_MIC34199</name>
</gene>
<keyword evidence="7" id="KW-1185">Reference proteome</keyword>
<dbReference type="GO" id="GO:0046872">
    <property type="term" value="F:metal ion binding"/>
    <property type="evidence" value="ECO:0007669"/>
    <property type="project" value="UniProtKB-KW"/>
</dbReference>
<sequence length="387" mass="44392">MHLHVGKNRANRFLYSKLSSDTSQNKTRSRSRTPKSYSQSDRRNLITLYGSTPTEEPQLAPWVRESTLTFKDPLLLLHEEIIDFYDFMQPNPLEKANQEDILNRLTAMVKSIWPDAEIQVFGSFANGLWLPTSDIDVSVRTNTNLSTRASIDLLAASLIKTKMASELEKIYTARVPLLKFLDRSTSLSIDVSFSIGQGMEWINLVKDYLVKYPEAKYIIFVLKYYLKQRELNETFNGGIGSYLLFCMVISSIQMHPAHKDGGKHYGGYTLGHFLVHFFQLYGHEFNYSDIGIDIKWNGSYFQKRNKEWCKGKGEFLCVECPQGTNNDIGRGAFRIKLIREAFKHALSMICSQTYVSAKTPLNLILISDDFIKNRKPYHISQCLADNT</sequence>
<dbReference type="Gene3D" id="1.10.1410.10">
    <property type="match status" value="1"/>
</dbReference>
<evidence type="ECO:0000259" key="4">
    <source>
        <dbReference type="Pfam" id="PF03828"/>
    </source>
</evidence>
<comment type="caution">
    <text evidence="6">The sequence shown here is derived from an EMBL/GenBank/DDBJ whole genome shotgun (WGS) entry which is preliminary data.</text>
</comment>
<feature type="domain" description="PAP-associated" evidence="4">
    <location>
        <begin position="269"/>
        <end position="326"/>
    </location>
</feature>
<dbReference type="Pfam" id="PF03828">
    <property type="entry name" value="PAP_assoc"/>
    <property type="match status" value="1"/>
</dbReference>
<dbReference type="InterPro" id="IPR002058">
    <property type="entry name" value="PAP_assoc"/>
</dbReference>
<dbReference type="GO" id="GO:0005730">
    <property type="term" value="C:nucleolus"/>
    <property type="evidence" value="ECO:0007669"/>
    <property type="project" value="TreeGrafter"/>
</dbReference>
<name>A0AAU9JHF8_9CILI</name>
<feature type="compositionally biased region" description="Polar residues" evidence="3">
    <location>
        <begin position="17"/>
        <end position="26"/>
    </location>
</feature>
<dbReference type="GO" id="GO:0031499">
    <property type="term" value="C:TRAMP complex"/>
    <property type="evidence" value="ECO:0007669"/>
    <property type="project" value="TreeGrafter"/>
</dbReference>
<dbReference type="GO" id="GO:0003729">
    <property type="term" value="F:mRNA binding"/>
    <property type="evidence" value="ECO:0007669"/>
    <property type="project" value="TreeGrafter"/>
</dbReference>
<dbReference type="InterPro" id="IPR045862">
    <property type="entry name" value="Trf4-like"/>
</dbReference>
<organism evidence="6 7">
    <name type="scientific">Blepharisma stoltei</name>
    <dbReference type="NCBI Taxonomy" id="1481888"/>
    <lineage>
        <taxon>Eukaryota</taxon>
        <taxon>Sar</taxon>
        <taxon>Alveolata</taxon>
        <taxon>Ciliophora</taxon>
        <taxon>Postciliodesmatophora</taxon>
        <taxon>Heterotrichea</taxon>
        <taxon>Heterotrichida</taxon>
        <taxon>Blepharismidae</taxon>
        <taxon>Blepharisma</taxon>
    </lineage>
</organism>
<dbReference type="GO" id="GO:0031123">
    <property type="term" value="P:RNA 3'-end processing"/>
    <property type="evidence" value="ECO:0007669"/>
    <property type="project" value="TreeGrafter"/>
</dbReference>
<evidence type="ECO:0000256" key="2">
    <source>
        <dbReference type="ARBA" id="ARBA00022842"/>
    </source>
</evidence>
<accession>A0AAU9JHF8</accession>
<protein>
    <recommendedName>
        <fullName evidence="8">Polynucleotide adenylyltransferase</fullName>
    </recommendedName>
</protein>
<proteinExistence type="predicted"/>
<keyword evidence="2" id="KW-0460">Magnesium</keyword>
<evidence type="ECO:0008006" key="8">
    <source>
        <dbReference type="Google" id="ProtNLM"/>
    </source>
</evidence>
<feature type="region of interest" description="Disordered" evidence="3">
    <location>
        <begin position="16"/>
        <end position="40"/>
    </location>
</feature>
<evidence type="ECO:0000259" key="5">
    <source>
        <dbReference type="Pfam" id="PF22600"/>
    </source>
</evidence>
<dbReference type="GO" id="GO:1990817">
    <property type="term" value="F:poly(A) RNA polymerase activity"/>
    <property type="evidence" value="ECO:0007669"/>
    <property type="project" value="InterPro"/>
</dbReference>
<evidence type="ECO:0000256" key="3">
    <source>
        <dbReference type="SAM" id="MobiDB-lite"/>
    </source>
</evidence>
<dbReference type="SUPFAM" id="SSF81631">
    <property type="entry name" value="PAP/OAS1 substrate-binding domain"/>
    <property type="match status" value="1"/>
</dbReference>
<dbReference type="SUPFAM" id="SSF81301">
    <property type="entry name" value="Nucleotidyltransferase"/>
    <property type="match status" value="1"/>
</dbReference>
<dbReference type="GO" id="GO:0043634">
    <property type="term" value="P:polyadenylation-dependent ncRNA catabolic process"/>
    <property type="evidence" value="ECO:0007669"/>
    <property type="project" value="TreeGrafter"/>
</dbReference>
<reference evidence="6" key="1">
    <citation type="submission" date="2021-09" db="EMBL/GenBank/DDBJ databases">
        <authorList>
            <consortium name="AG Swart"/>
            <person name="Singh M."/>
            <person name="Singh A."/>
            <person name="Seah K."/>
            <person name="Emmerich C."/>
        </authorList>
    </citation>
    <scope>NUCLEOTIDE SEQUENCE</scope>
    <source>
        <strain evidence="6">ATCC30299</strain>
    </source>
</reference>
<dbReference type="AlphaFoldDB" id="A0AAU9JHF8"/>
<evidence type="ECO:0000313" key="7">
    <source>
        <dbReference type="Proteomes" id="UP001162131"/>
    </source>
</evidence>
<feature type="domain" description="Poly(A) RNA polymerase mitochondrial-like central palm" evidence="5">
    <location>
        <begin position="77"/>
        <end position="205"/>
    </location>
</feature>
<dbReference type="CDD" id="cd05402">
    <property type="entry name" value="NT_PAP_TUTase"/>
    <property type="match status" value="1"/>
</dbReference>
<evidence type="ECO:0000313" key="6">
    <source>
        <dbReference type="EMBL" id="CAG9323550.1"/>
    </source>
</evidence>
<dbReference type="Proteomes" id="UP001162131">
    <property type="component" value="Unassembled WGS sequence"/>
</dbReference>
<dbReference type="InterPro" id="IPR043519">
    <property type="entry name" value="NT_sf"/>
</dbReference>